<evidence type="ECO:0000256" key="1">
    <source>
        <dbReference type="ARBA" id="ARBA00000447"/>
    </source>
</evidence>
<evidence type="ECO:0000256" key="2">
    <source>
        <dbReference type="ARBA" id="ARBA00004371"/>
    </source>
</evidence>
<reference evidence="19" key="1">
    <citation type="submission" date="2025-08" db="UniProtKB">
        <authorList>
            <consortium name="Ensembl"/>
        </authorList>
    </citation>
    <scope>IDENTIFICATION</scope>
</reference>
<keyword evidence="7" id="KW-0540">Nuclease</keyword>
<name>A0A8D0D862_SANLU</name>
<evidence type="ECO:0000256" key="7">
    <source>
        <dbReference type="ARBA" id="ARBA00022722"/>
    </source>
</evidence>
<evidence type="ECO:0000256" key="9">
    <source>
        <dbReference type="ARBA" id="ARBA00022759"/>
    </source>
</evidence>
<dbReference type="Ensembl" id="ENSSLUT00000047295.1">
    <property type="protein sequence ID" value="ENSSLUP00000045872.1"/>
    <property type="gene ID" value="ENSSLUG00000020212.1"/>
</dbReference>
<dbReference type="GO" id="GO:0004531">
    <property type="term" value="F:deoxyribonuclease II activity"/>
    <property type="evidence" value="ECO:0007669"/>
    <property type="project" value="UniProtKB-EC"/>
</dbReference>
<evidence type="ECO:0000256" key="13">
    <source>
        <dbReference type="ARBA" id="ARBA00023228"/>
    </source>
</evidence>
<dbReference type="GO" id="GO:0006309">
    <property type="term" value="P:apoptotic DNA fragmentation"/>
    <property type="evidence" value="ECO:0007669"/>
    <property type="project" value="TreeGrafter"/>
</dbReference>
<dbReference type="GeneTree" id="ENSGT00390000002634"/>
<protein>
    <recommendedName>
        <fullName evidence="14">Deoxyribonuclease-2-alpha</fullName>
        <ecNumber evidence="4">3.1.22.1</ecNumber>
    </recommendedName>
    <alternativeName>
        <fullName evidence="15">Acid DNase</fullName>
    </alternativeName>
    <alternativeName>
        <fullName evidence="17">Deoxyribonuclease II alpha</fullName>
    </alternativeName>
    <alternativeName>
        <fullName evidence="16">Lysosomal DNase II</fullName>
    </alternativeName>
</protein>
<keyword evidence="5" id="KW-0217">Developmental protein</keyword>
<dbReference type="PANTHER" id="PTHR10858">
    <property type="entry name" value="DEOXYRIBONUCLEASE II"/>
    <property type="match status" value="1"/>
</dbReference>
<dbReference type="EC" id="3.1.22.1" evidence="4"/>
<keyword evidence="9" id="KW-0255">Endonuclease</keyword>
<organism evidence="19 20">
    <name type="scientific">Sander lucioperca</name>
    <name type="common">Pike-perch</name>
    <name type="synonym">Perca lucioperca</name>
    <dbReference type="NCBI Taxonomy" id="283035"/>
    <lineage>
        <taxon>Eukaryota</taxon>
        <taxon>Metazoa</taxon>
        <taxon>Chordata</taxon>
        <taxon>Craniata</taxon>
        <taxon>Vertebrata</taxon>
        <taxon>Euteleostomi</taxon>
        <taxon>Actinopterygii</taxon>
        <taxon>Neopterygii</taxon>
        <taxon>Teleostei</taxon>
        <taxon>Neoteleostei</taxon>
        <taxon>Acanthomorphata</taxon>
        <taxon>Eupercaria</taxon>
        <taxon>Perciformes</taxon>
        <taxon>Percoidei</taxon>
        <taxon>Percidae</taxon>
        <taxon>Luciopercinae</taxon>
        <taxon>Sander</taxon>
    </lineage>
</organism>
<dbReference type="PANTHER" id="PTHR10858:SF9">
    <property type="entry name" value="DEOXYRIBONUCLEASE-2-ALPHA"/>
    <property type="match status" value="1"/>
</dbReference>
<dbReference type="GO" id="GO:0005764">
    <property type="term" value="C:lysosome"/>
    <property type="evidence" value="ECO:0007669"/>
    <property type="project" value="UniProtKB-SubCell"/>
</dbReference>
<comment type="similarity">
    <text evidence="3">Belongs to the DNase II family.</text>
</comment>
<evidence type="ECO:0000256" key="10">
    <source>
        <dbReference type="ARBA" id="ARBA00022801"/>
    </source>
</evidence>
<evidence type="ECO:0000256" key="12">
    <source>
        <dbReference type="ARBA" id="ARBA00023180"/>
    </source>
</evidence>
<keyword evidence="12" id="KW-0325">Glycoprotein</keyword>
<keyword evidence="11" id="KW-1015">Disulfide bond</keyword>
<keyword evidence="8" id="KW-0732">Signal</keyword>
<dbReference type="InterPro" id="IPR004947">
    <property type="entry name" value="DNase_II"/>
</dbReference>
<sequence>AGGAAAQFSPATDARARGLEYIYIDPKGKKTYKDHNKLINNTNGVLANTLKPLFKPTTSMVRIMFKLYSDQPPPDGKGVPDKFGHSKGLVMMDKTTGVWLSHSTPQFPFERDQNNFWPDSGATNAQTFICVTFKYNEFKKIGNVLTFTFDHQIPAGFHEELRQVTKKDLEKRPKRDASKVKTQDLTSAAGTTKFRSFAKKQYKVGDLYLTIAETYTAIKKINTDVRVQTWGQQSDGSYCELNQRQVIKIESVGQTAGLGGWPNTKDHSKWCVAKDDKNNLICIADVNRAYTQYERPGGALCFEHKEFKTNMGGQKYK</sequence>
<evidence type="ECO:0000256" key="15">
    <source>
        <dbReference type="ARBA" id="ARBA00041393"/>
    </source>
</evidence>
<accession>A0A8D0D862</accession>
<evidence type="ECO:0000256" key="4">
    <source>
        <dbReference type="ARBA" id="ARBA00012036"/>
    </source>
</evidence>
<evidence type="ECO:0000256" key="11">
    <source>
        <dbReference type="ARBA" id="ARBA00023157"/>
    </source>
</evidence>
<evidence type="ECO:0000256" key="6">
    <source>
        <dbReference type="ARBA" id="ARBA00022703"/>
    </source>
</evidence>
<evidence type="ECO:0000256" key="14">
    <source>
        <dbReference type="ARBA" id="ARBA00039868"/>
    </source>
</evidence>
<keyword evidence="20" id="KW-1185">Reference proteome</keyword>
<evidence type="ECO:0000313" key="19">
    <source>
        <dbReference type="Ensembl" id="ENSSLUP00000045872.1"/>
    </source>
</evidence>
<evidence type="ECO:0000256" key="5">
    <source>
        <dbReference type="ARBA" id="ARBA00022473"/>
    </source>
</evidence>
<dbReference type="Proteomes" id="UP000694568">
    <property type="component" value="Unplaced"/>
</dbReference>
<dbReference type="AlphaFoldDB" id="A0A8D0D862"/>
<keyword evidence="10" id="KW-0378">Hydrolase</keyword>
<comment type="catalytic activity">
    <reaction evidence="1">
        <text>Endonucleolytic cleavage to nucleoside 3'-phosphates and 3'-phosphooligonucleotide end-products.</text>
        <dbReference type="EC" id="3.1.22.1"/>
    </reaction>
</comment>
<proteinExistence type="inferred from homology"/>
<keyword evidence="13" id="KW-0458">Lysosome</keyword>
<evidence type="ECO:0000256" key="16">
    <source>
        <dbReference type="ARBA" id="ARBA00041918"/>
    </source>
</evidence>
<dbReference type="Pfam" id="PF03265">
    <property type="entry name" value="DNase_II"/>
    <property type="match status" value="1"/>
</dbReference>
<evidence type="ECO:0000256" key="17">
    <source>
        <dbReference type="ARBA" id="ARBA00043033"/>
    </source>
</evidence>
<reference evidence="19" key="2">
    <citation type="submission" date="2025-09" db="UniProtKB">
        <authorList>
            <consortium name="Ensembl"/>
        </authorList>
    </citation>
    <scope>IDENTIFICATION</scope>
</reference>
<comment type="function">
    <text evidence="18">Hydrolyzes DNA under acidic conditions with a preference for double-stranded DNA. Plays a major role in the clearance of nucleic acids generated through apoptosis, hence preventing autoinflammation. Necessary for proper fetal development and for definitive erythropoiesis in fetal liver and bone marrow, where it degrades nuclear DNA expelled from erythroid precursor cells.</text>
</comment>
<evidence type="ECO:0000256" key="8">
    <source>
        <dbReference type="ARBA" id="ARBA00022729"/>
    </source>
</evidence>
<evidence type="ECO:0000313" key="20">
    <source>
        <dbReference type="Proteomes" id="UP000694568"/>
    </source>
</evidence>
<evidence type="ECO:0000256" key="3">
    <source>
        <dbReference type="ARBA" id="ARBA00007527"/>
    </source>
</evidence>
<comment type="subcellular location">
    <subcellularLocation>
        <location evidence="2">Lysosome</location>
    </subcellularLocation>
</comment>
<evidence type="ECO:0000256" key="18">
    <source>
        <dbReference type="ARBA" id="ARBA00045381"/>
    </source>
</evidence>
<keyword evidence="6" id="KW-0053">Apoptosis</keyword>